<evidence type="ECO:0000313" key="3">
    <source>
        <dbReference type="EMBL" id="PIP53192.1"/>
    </source>
</evidence>
<dbReference type="InterPro" id="IPR028098">
    <property type="entry name" value="Glyco_trans_4-like_N"/>
</dbReference>
<dbReference type="InterPro" id="IPR001296">
    <property type="entry name" value="Glyco_trans_1"/>
</dbReference>
<accession>A0A2H0B6B0</accession>
<dbReference type="PANTHER" id="PTHR45947">
    <property type="entry name" value="SULFOQUINOVOSYL TRANSFERASE SQD2"/>
    <property type="match status" value="1"/>
</dbReference>
<feature type="domain" description="Glycosyltransferase subfamily 4-like N-terminal" evidence="2">
    <location>
        <begin position="65"/>
        <end position="192"/>
    </location>
</feature>
<name>A0A2H0B6B0_9BACT</name>
<evidence type="ECO:0000259" key="2">
    <source>
        <dbReference type="Pfam" id="PF13439"/>
    </source>
</evidence>
<feature type="domain" description="Glycosyl transferase family 1" evidence="1">
    <location>
        <begin position="196"/>
        <end position="356"/>
    </location>
</feature>
<organism evidence="3 4">
    <name type="scientific">Candidatus Beckwithbacteria bacterium CG23_combo_of_CG06-09_8_20_14_all_34_8</name>
    <dbReference type="NCBI Taxonomy" id="1974497"/>
    <lineage>
        <taxon>Bacteria</taxon>
        <taxon>Candidatus Beckwithiibacteriota</taxon>
    </lineage>
</organism>
<evidence type="ECO:0000259" key="1">
    <source>
        <dbReference type="Pfam" id="PF00534"/>
    </source>
</evidence>
<dbReference type="InterPro" id="IPR050194">
    <property type="entry name" value="Glycosyltransferase_grp1"/>
</dbReference>
<dbReference type="PANTHER" id="PTHR45947:SF3">
    <property type="entry name" value="SULFOQUINOVOSYL TRANSFERASE SQD2"/>
    <property type="match status" value="1"/>
</dbReference>
<gene>
    <name evidence="3" type="ORF">COX08_02395</name>
</gene>
<dbReference type="Gene3D" id="3.40.50.2000">
    <property type="entry name" value="Glycogen Phosphorylase B"/>
    <property type="match status" value="2"/>
</dbReference>
<protein>
    <recommendedName>
        <fullName evidence="5">Glycosyl transferase family 1 domain-containing protein</fullName>
    </recommendedName>
</protein>
<comment type="caution">
    <text evidence="3">The sequence shown here is derived from an EMBL/GenBank/DDBJ whole genome shotgun (WGS) entry which is preliminary data.</text>
</comment>
<dbReference type="AlphaFoldDB" id="A0A2H0B6B0"/>
<dbReference type="CDD" id="cd03801">
    <property type="entry name" value="GT4_PimA-like"/>
    <property type="match status" value="1"/>
</dbReference>
<dbReference type="GO" id="GO:0016757">
    <property type="term" value="F:glycosyltransferase activity"/>
    <property type="evidence" value="ECO:0007669"/>
    <property type="project" value="InterPro"/>
</dbReference>
<proteinExistence type="predicted"/>
<dbReference type="Proteomes" id="UP000229459">
    <property type="component" value="Unassembled WGS sequence"/>
</dbReference>
<dbReference type="EMBL" id="PCSR01000053">
    <property type="protein sequence ID" value="PIP53192.1"/>
    <property type="molecule type" value="Genomic_DNA"/>
</dbReference>
<sequence length="382" mass="44259">MNVLFLFESNLPSSYHNKTLSPGELRVIAAQKQVEKVIALGPFGKSFYNIKAEKEIKSESENKISLVRFKTIFPYYFKFIPLFFHALNIINKEKIDLIHAESPHISGIAAVILKKIFKIKIAVEYRASYDEIFQYHFKFIPLKIKSFIFWKVCNWVFGNADLILANSQTYASILQKRYPKFENVHFYNPGVKLPRQVTQVKKKKIIGFLGRLYPDKGAIYLLKAINLISKELSKLGWKVELAGDGPEKNRLQEYIINHQLNKIVSLVGTQDRWSFLSKISILVNPTIVQAALEMVNIEAAALKIPTICFGNKLIPETVRHQQTGIKIKNKDFQNLAWQIKFLVNHHQQINKMGNEAAYLYKQQYTYIHQVMNLRQAYRSIGY</sequence>
<reference evidence="3 4" key="1">
    <citation type="submission" date="2017-09" db="EMBL/GenBank/DDBJ databases">
        <title>Depth-based differentiation of microbial function through sediment-hosted aquifers and enrichment of novel symbionts in the deep terrestrial subsurface.</title>
        <authorList>
            <person name="Probst A.J."/>
            <person name="Ladd B."/>
            <person name="Jarett J.K."/>
            <person name="Geller-Mcgrath D.E."/>
            <person name="Sieber C.M."/>
            <person name="Emerson J.B."/>
            <person name="Anantharaman K."/>
            <person name="Thomas B.C."/>
            <person name="Malmstrom R."/>
            <person name="Stieglmeier M."/>
            <person name="Klingl A."/>
            <person name="Woyke T."/>
            <person name="Ryan C.M."/>
            <person name="Banfield J.F."/>
        </authorList>
    </citation>
    <scope>NUCLEOTIDE SEQUENCE [LARGE SCALE GENOMIC DNA]</scope>
    <source>
        <strain evidence="3">CG23_combo_of_CG06-09_8_20_14_all_34_8</strain>
    </source>
</reference>
<dbReference type="Pfam" id="PF13439">
    <property type="entry name" value="Glyco_transf_4"/>
    <property type="match status" value="1"/>
</dbReference>
<dbReference type="SUPFAM" id="SSF53756">
    <property type="entry name" value="UDP-Glycosyltransferase/glycogen phosphorylase"/>
    <property type="match status" value="1"/>
</dbReference>
<evidence type="ECO:0008006" key="5">
    <source>
        <dbReference type="Google" id="ProtNLM"/>
    </source>
</evidence>
<evidence type="ECO:0000313" key="4">
    <source>
        <dbReference type="Proteomes" id="UP000229459"/>
    </source>
</evidence>
<dbReference type="Pfam" id="PF00534">
    <property type="entry name" value="Glycos_transf_1"/>
    <property type="match status" value="1"/>
</dbReference>